<dbReference type="PANTHER" id="PTHR33572:SF17">
    <property type="entry name" value="SEXUAL DEVELOPMENT REGULATOR VELC"/>
    <property type="match status" value="1"/>
</dbReference>
<dbReference type="EMBL" id="KB822697">
    <property type="protein sequence ID" value="ETI28437.1"/>
    <property type="molecule type" value="Genomic_DNA"/>
</dbReference>
<organism evidence="8 9">
    <name type="scientific">Cladophialophora carrionii CBS 160.54</name>
    <dbReference type="NCBI Taxonomy" id="1279043"/>
    <lineage>
        <taxon>Eukaryota</taxon>
        <taxon>Fungi</taxon>
        <taxon>Dikarya</taxon>
        <taxon>Ascomycota</taxon>
        <taxon>Pezizomycotina</taxon>
        <taxon>Eurotiomycetes</taxon>
        <taxon>Chaetothyriomycetidae</taxon>
        <taxon>Chaetothyriales</taxon>
        <taxon>Herpotrichiellaceae</taxon>
        <taxon>Cladophialophora</taxon>
    </lineage>
</organism>
<gene>
    <name evidence="8" type="ORF">G647_00886</name>
</gene>
<keyword evidence="3" id="KW-0805">Transcription regulation</keyword>
<dbReference type="RefSeq" id="XP_008722511.1">
    <property type="nucleotide sequence ID" value="XM_008724289.1"/>
</dbReference>
<evidence type="ECO:0000256" key="5">
    <source>
        <dbReference type="ARBA" id="ARBA00023242"/>
    </source>
</evidence>
<feature type="compositionally biased region" description="Basic residues" evidence="6">
    <location>
        <begin position="238"/>
        <end position="251"/>
    </location>
</feature>
<comment type="subcellular location">
    <subcellularLocation>
        <location evidence="1">Nucleus</location>
    </subcellularLocation>
</comment>
<keyword evidence="4" id="KW-0804">Transcription</keyword>
<feature type="compositionally biased region" description="Pro residues" evidence="6">
    <location>
        <begin position="124"/>
        <end position="140"/>
    </location>
</feature>
<dbReference type="InterPro" id="IPR038491">
    <property type="entry name" value="Velvet_dom_sf"/>
</dbReference>
<name>V9DR69_9EURO</name>
<proteinExistence type="predicted"/>
<dbReference type="OrthoDB" id="3056235at2759"/>
<keyword evidence="2" id="KW-0749">Sporulation</keyword>
<dbReference type="InterPro" id="IPR021740">
    <property type="entry name" value="Velvet"/>
</dbReference>
<feature type="domain" description="Velvet" evidence="7">
    <location>
        <begin position="18"/>
        <end position="238"/>
    </location>
</feature>
<dbReference type="Gene3D" id="2.60.40.3960">
    <property type="entry name" value="Velvet domain"/>
    <property type="match status" value="1"/>
</dbReference>
<evidence type="ECO:0000256" key="2">
    <source>
        <dbReference type="ARBA" id="ARBA00022969"/>
    </source>
</evidence>
<accession>V9DR69</accession>
<sequence>MQTTPETMVSSLPPVRGIDPSRISLHIRQQPRAVRAGPDGKDRRAIDPPPILQLLIADFDPDCPEDVAETQSPFWVVHCKLVGGYSPGTDVSTQSRYNESGRREVQRLLLGTTVAGPHHTQTDPDPPTMPAHPVTRPPSPTARFLQGSTASKRLPHEIPGTFFIFADISLRKAGEYRLLFTLMKMGSDALKPGSRLPFIDVVVSDMFRAVNAKDFDQVHPSTPLVRGLLSSGAGFPLKLKKGTREGRRRRQSQGGSGGSEDDESGDHDTVYY</sequence>
<dbReference type="Proteomes" id="UP000030678">
    <property type="component" value="Unassembled WGS sequence"/>
</dbReference>
<evidence type="ECO:0000256" key="6">
    <source>
        <dbReference type="SAM" id="MobiDB-lite"/>
    </source>
</evidence>
<dbReference type="HOGENOM" id="CLU_054061_1_0_1"/>
<evidence type="ECO:0000256" key="4">
    <source>
        <dbReference type="ARBA" id="ARBA00023163"/>
    </source>
</evidence>
<dbReference type="GeneID" id="19979379"/>
<feature type="region of interest" description="Disordered" evidence="6">
    <location>
        <begin position="236"/>
        <end position="272"/>
    </location>
</feature>
<dbReference type="InterPro" id="IPR037525">
    <property type="entry name" value="Velvet_dom"/>
</dbReference>
<feature type="region of interest" description="Disordered" evidence="6">
    <location>
        <begin position="115"/>
        <end position="141"/>
    </location>
</feature>
<evidence type="ECO:0000313" key="9">
    <source>
        <dbReference type="Proteomes" id="UP000030678"/>
    </source>
</evidence>
<evidence type="ECO:0000313" key="8">
    <source>
        <dbReference type="EMBL" id="ETI28437.1"/>
    </source>
</evidence>
<dbReference type="AlphaFoldDB" id="V9DR69"/>
<keyword evidence="5" id="KW-0539">Nucleus</keyword>
<dbReference type="PROSITE" id="PS51821">
    <property type="entry name" value="VELVET"/>
    <property type="match status" value="1"/>
</dbReference>
<protein>
    <recommendedName>
        <fullName evidence="7">Velvet domain-containing protein</fullName>
    </recommendedName>
</protein>
<dbReference type="GO" id="GO:0005634">
    <property type="term" value="C:nucleus"/>
    <property type="evidence" value="ECO:0007669"/>
    <property type="project" value="UniProtKB-SubCell"/>
</dbReference>
<evidence type="ECO:0000256" key="1">
    <source>
        <dbReference type="ARBA" id="ARBA00004123"/>
    </source>
</evidence>
<reference evidence="8 9" key="1">
    <citation type="submission" date="2013-03" db="EMBL/GenBank/DDBJ databases">
        <title>The Genome Sequence of Cladophialophora carrionii CBS 160.54.</title>
        <authorList>
            <consortium name="The Broad Institute Genomics Platform"/>
            <person name="Cuomo C."/>
            <person name="de Hoog S."/>
            <person name="Gorbushina A."/>
            <person name="Walker B."/>
            <person name="Young S.K."/>
            <person name="Zeng Q."/>
            <person name="Gargeya S."/>
            <person name="Fitzgerald M."/>
            <person name="Haas B."/>
            <person name="Abouelleil A."/>
            <person name="Allen A.W."/>
            <person name="Alvarado L."/>
            <person name="Arachchi H.M."/>
            <person name="Berlin A.M."/>
            <person name="Chapman S.B."/>
            <person name="Gainer-Dewar J."/>
            <person name="Goldberg J."/>
            <person name="Griggs A."/>
            <person name="Gujja S."/>
            <person name="Hansen M."/>
            <person name="Howarth C."/>
            <person name="Imamovic A."/>
            <person name="Ireland A."/>
            <person name="Larimer J."/>
            <person name="McCowan C."/>
            <person name="Murphy C."/>
            <person name="Pearson M."/>
            <person name="Poon T.W."/>
            <person name="Priest M."/>
            <person name="Roberts A."/>
            <person name="Saif S."/>
            <person name="Shea T."/>
            <person name="Sisk P."/>
            <person name="Sykes S."/>
            <person name="Wortman J."/>
            <person name="Nusbaum C."/>
            <person name="Birren B."/>
        </authorList>
    </citation>
    <scope>NUCLEOTIDE SEQUENCE [LARGE SCALE GENOMIC DNA]</scope>
    <source>
        <strain evidence="8 9">CBS 160.54</strain>
    </source>
</reference>
<evidence type="ECO:0000256" key="3">
    <source>
        <dbReference type="ARBA" id="ARBA00023015"/>
    </source>
</evidence>
<dbReference type="Pfam" id="PF11754">
    <property type="entry name" value="Velvet"/>
    <property type="match status" value="1"/>
</dbReference>
<dbReference type="VEuPathDB" id="FungiDB:G647_00886"/>
<evidence type="ECO:0000259" key="7">
    <source>
        <dbReference type="PROSITE" id="PS51821"/>
    </source>
</evidence>
<dbReference type="PANTHER" id="PTHR33572">
    <property type="entry name" value="SPORE DEVELOPMENT REGULATOR VOSA"/>
    <property type="match status" value="1"/>
</dbReference>
<dbReference type="GO" id="GO:0030435">
    <property type="term" value="P:sporulation resulting in formation of a cellular spore"/>
    <property type="evidence" value="ECO:0007669"/>
    <property type="project" value="UniProtKB-KW"/>
</dbReference>